<evidence type="ECO:0000313" key="13">
    <source>
        <dbReference type="EMBL" id="ADC89329.1"/>
    </source>
</evidence>
<evidence type="ECO:0000256" key="10">
    <source>
        <dbReference type="ARBA" id="ARBA00023098"/>
    </source>
</evidence>
<dbReference type="HOGENOM" id="CLU_046528_1_0_0"/>
<keyword evidence="8" id="KW-0378">Hydrolase</keyword>
<dbReference type="Gene3D" id="3.30.1700.10">
    <property type="entry name" value="lpxc deacetylase, domain 2"/>
    <property type="match status" value="1"/>
</dbReference>
<protein>
    <recommendedName>
        <fullName evidence="4 12">UDP-3-O-acyl-N-acetylglucosamine deacetylase</fullName>
        <ecNumber evidence="4 12">3.5.1.108</ecNumber>
    </recommendedName>
</protein>
<dbReference type="PANTHER" id="PTHR33694:SF1">
    <property type="entry name" value="UDP-3-O-ACYL-N-ACETYLGLUCOSAMINE DEACETYLASE 1, MITOCHONDRIAL-RELATED"/>
    <property type="match status" value="1"/>
</dbReference>
<keyword evidence="5" id="KW-0444">Lipid biosynthesis</keyword>
<dbReference type="InterPro" id="IPR004463">
    <property type="entry name" value="UDP-acyl_GlcNac_deAcase"/>
</dbReference>
<dbReference type="GO" id="GO:0046872">
    <property type="term" value="F:metal ion binding"/>
    <property type="evidence" value="ECO:0007669"/>
    <property type="project" value="UniProtKB-KW"/>
</dbReference>
<dbReference type="PANTHER" id="PTHR33694">
    <property type="entry name" value="UDP-3-O-ACYL-N-ACETYLGLUCOSAMINE DEACETYLASE 1, MITOCHONDRIAL-RELATED"/>
    <property type="match status" value="1"/>
</dbReference>
<keyword evidence="6" id="KW-0441">Lipid A biosynthesis</keyword>
<evidence type="ECO:0000256" key="7">
    <source>
        <dbReference type="ARBA" id="ARBA00022723"/>
    </source>
</evidence>
<keyword evidence="10" id="KW-0443">Lipid metabolism</keyword>
<reference evidence="14" key="1">
    <citation type="journal article" date="2010" name="Stand. Genomic Sci.">
        <title>Complete genome sequence of Thermocrinis albus type strain (HI 11/12T).</title>
        <authorList>
            <person name="Wirth R."/>
            <person name="Sikorski J."/>
            <person name="Brambilla E."/>
            <person name="Misra M."/>
            <person name="Lapidus A."/>
            <person name="Copeland A."/>
            <person name="Nolan M."/>
            <person name="Lucas S."/>
            <person name="Chen F."/>
            <person name="Tice H."/>
            <person name="Cheng J.F."/>
            <person name="Han C."/>
            <person name="Detter J.C."/>
            <person name="Tapia R."/>
            <person name="Bruce D."/>
            <person name="Goodwin L."/>
            <person name="Pitluck S."/>
            <person name="Pati A."/>
            <person name="Anderson I."/>
            <person name="Ivanova N."/>
            <person name="Mavromatis K."/>
            <person name="Mikhailova N."/>
            <person name="Chen A."/>
            <person name="Palaniappan K."/>
            <person name="Bilek Y."/>
            <person name="Hader T."/>
            <person name="Land M."/>
            <person name="Hauser L."/>
            <person name="Chang Y.J."/>
            <person name="Jeffries C.D."/>
            <person name="Tindall B.J."/>
            <person name="Rohde M."/>
            <person name="Goker M."/>
            <person name="Bristow J."/>
            <person name="Eisen J.A."/>
            <person name="Markowitz V."/>
            <person name="Hugenholtz P."/>
            <person name="Kyrpides N.C."/>
            <person name="Klenk H.P."/>
        </authorList>
    </citation>
    <scope>NUCLEOTIDE SEQUENCE [LARGE SCALE GENOMIC DNA]</scope>
    <source>
        <strain evidence="14">DSM 14484 / JCM 11386 / HI 11/12</strain>
    </source>
</reference>
<dbReference type="GO" id="GO:0103117">
    <property type="term" value="F:UDP-3-O-acyl-N-acetylglucosamine deacetylase activity"/>
    <property type="evidence" value="ECO:0007669"/>
    <property type="project" value="UniProtKB-UniRule"/>
</dbReference>
<evidence type="ECO:0000256" key="6">
    <source>
        <dbReference type="ARBA" id="ARBA00022556"/>
    </source>
</evidence>
<dbReference type="OrthoDB" id="9772788at2"/>
<dbReference type="SUPFAM" id="SSF54211">
    <property type="entry name" value="Ribosomal protein S5 domain 2-like"/>
    <property type="match status" value="2"/>
</dbReference>
<dbReference type="Pfam" id="PF03331">
    <property type="entry name" value="LpxC"/>
    <property type="match status" value="1"/>
</dbReference>
<dbReference type="eggNOG" id="COG0774">
    <property type="taxonomic scope" value="Bacteria"/>
</dbReference>
<dbReference type="AlphaFoldDB" id="D3SQ92"/>
<comment type="function">
    <text evidence="2">Catalyzes the hydrolysis of UDP-3-O-myristoyl-N-acetylglucosamine to form UDP-3-O-myristoylglucosamine and acetate, the committed step in lipid A biosynthesis.</text>
</comment>
<keyword evidence="9" id="KW-0862">Zinc</keyword>
<comment type="catalytic activity">
    <reaction evidence="11">
        <text>a UDP-3-O-[(3R)-3-hydroxyacyl]-N-acetyl-alpha-D-glucosamine + H2O = a UDP-3-O-[(3R)-3-hydroxyacyl]-alpha-D-glucosamine + acetate</text>
        <dbReference type="Rhea" id="RHEA:67816"/>
        <dbReference type="ChEBI" id="CHEBI:15377"/>
        <dbReference type="ChEBI" id="CHEBI:30089"/>
        <dbReference type="ChEBI" id="CHEBI:137740"/>
        <dbReference type="ChEBI" id="CHEBI:173225"/>
        <dbReference type="EC" id="3.5.1.108"/>
    </reaction>
</comment>
<evidence type="ECO:0000256" key="3">
    <source>
        <dbReference type="ARBA" id="ARBA00005002"/>
    </source>
</evidence>
<gene>
    <name evidence="13" type="ordered locus">Thal_0696</name>
</gene>
<dbReference type="RefSeq" id="WP_012991736.1">
    <property type="nucleotide sequence ID" value="NC_013894.1"/>
</dbReference>
<dbReference type="GO" id="GO:0009245">
    <property type="term" value="P:lipid A biosynthetic process"/>
    <property type="evidence" value="ECO:0007669"/>
    <property type="project" value="UniProtKB-UniRule"/>
</dbReference>
<evidence type="ECO:0000256" key="12">
    <source>
        <dbReference type="NCBIfam" id="TIGR00325"/>
    </source>
</evidence>
<keyword evidence="7" id="KW-0479">Metal-binding</keyword>
<dbReference type="InterPro" id="IPR015870">
    <property type="entry name" value="UDP-acyl_N-AcGlcN_deAcase_N"/>
</dbReference>
<evidence type="ECO:0000256" key="11">
    <source>
        <dbReference type="ARBA" id="ARBA00024535"/>
    </source>
</evidence>
<dbReference type="InterPro" id="IPR020568">
    <property type="entry name" value="Ribosomal_Su5_D2-typ_SF"/>
</dbReference>
<dbReference type="STRING" id="638303.Thal_0696"/>
<dbReference type="EC" id="3.5.1.108" evidence="4 12"/>
<accession>D3SQ92</accession>
<proteinExistence type="predicted"/>
<dbReference type="InterPro" id="IPR011334">
    <property type="entry name" value="UDP-acyl_GlcNac_deAcase_C"/>
</dbReference>
<dbReference type="NCBIfam" id="TIGR00325">
    <property type="entry name" value="lpxC"/>
    <property type="match status" value="1"/>
</dbReference>
<dbReference type="Proteomes" id="UP000002043">
    <property type="component" value="Chromosome"/>
</dbReference>
<sequence length="266" mass="30058">MRQRTIKESIVFEGVGLHTGEHCKILLHPEKENTGVRFLVKGKYIPALYTHVVSTDHSTDLGDGSREVKTVEHLMAVLYLLGIDNVTVEVQKGQEVPAMDGSGFYFYKHLKTAVVDLNADKKVLYVKRIIRVDNCCASVWVQPDEDFRAVYVGYLEGFFDERSVEFDGNIRDIVFARTFCYDHHLPLLRRKGLARGGSLKNAVLLGKGFVYNREGLRSEDEPLRHKLLDLIGDVALIGRRLIGKVVSVRGGHTLNHQLLLELSRCL</sequence>
<evidence type="ECO:0000313" key="14">
    <source>
        <dbReference type="Proteomes" id="UP000002043"/>
    </source>
</evidence>
<keyword evidence="14" id="KW-1185">Reference proteome</keyword>
<evidence type="ECO:0000256" key="5">
    <source>
        <dbReference type="ARBA" id="ARBA00022516"/>
    </source>
</evidence>
<comment type="pathway">
    <text evidence="3">Glycolipid biosynthesis; lipid IV(A) biosynthesis; lipid IV(A) from (3R)-3-hydroxytetradecanoyl-[acyl-carrier-protein] and UDP-N-acetyl-alpha-D-glucosamine: step 2/6.</text>
</comment>
<dbReference type="EMBL" id="CP001931">
    <property type="protein sequence ID" value="ADC89329.1"/>
    <property type="molecule type" value="Genomic_DNA"/>
</dbReference>
<dbReference type="GO" id="GO:0016020">
    <property type="term" value="C:membrane"/>
    <property type="evidence" value="ECO:0007669"/>
    <property type="project" value="GOC"/>
</dbReference>
<evidence type="ECO:0000256" key="9">
    <source>
        <dbReference type="ARBA" id="ARBA00022833"/>
    </source>
</evidence>
<evidence type="ECO:0000256" key="1">
    <source>
        <dbReference type="ARBA" id="ARBA00001947"/>
    </source>
</evidence>
<evidence type="ECO:0000256" key="2">
    <source>
        <dbReference type="ARBA" id="ARBA00002923"/>
    </source>
</evidence>
<comment type="cofactor">
    <cofactor evidence="1">
        <name>Zn(2+)</name>
        <dbReference type="ChEBI" id="CHEBI:29105"/>
    </cofactor>
</comment>
<evidence type="ECO:0000256" key="4">
    <source>
        <dbReference type="ARBA" id="ARBA00012745"/>
    </source>
</evidence>
<dbReference type="Gene3D" id="3.30.230.20">
    <property type="entry name" value="lpxc deacetylase, domain 1"/>
    <property type="match status" value="1"/>
</dbReference>
<dbReference type="UniPathway" id="UPA00359">
    <property type="reaction ID" value="UER00478"/>
</dbReference>
<evidence type="ECO:0000256" key="8">
    <source>
        <dbReference type="ARBA" id="ARBA00022801"/>
    </source>
</evidence>
<dbReference type="KEGG" id="tal:Thal_0696"/>
<name>D3SQ92_THEAH</name>
<organism evidence="13 14">
    <name type="scientific">Thermocrinis albus (strain DSM 14484 / JCM 11386 / HI 11/12)</name>
    <dbReference type="NCBI Taxonomy" id="638303"/>
    <lineage>
        <taxon>Bacteria</taxon>
        <taxon>Pseudomonadati</taxon>
        <taxon>Aquificota</taxon>
        <taxon>Aquificia</taxon>
        <taxon>Aquificales</taxon>
        <taxon>Aquificaceae</taxon>
        <taxon>Thermocrinis</taxon>
    </lineage>
</organism>